<dbReference type="Proteomes" id="UP000076998">
    <property type="component" value="Unassembled WGS sequence"/>
</dbReference>
<sequence length="221" mass="24364">MPAVPEMPETFRLPPLPRGLDAWFSFVRSLPDDIELRHAGRTLDGLGVVDESSALAAQAGYRFVLNDDEWADAAARGAWRPEWIVLDSTDADPFIADISRPGIPILEDVHGEGRWNPSPAAPTLADFIGSLERRRLDDTGADVALDWEVWALDLGPEPLRALLAMSTAPLFPDWTRTDLLRLRASVPVILQSGLTERLAAGCVAFGTRHGARLEAWRHSRE</sequence>
<gene>
    <name evidence="1" type="ORF">AYL44_11325</name>
</gene>
<dbReference type="AlphaFoldDB" id="A0A177KA29"/>
<proteinExistence type="predicted"/>
<dbReference type="EMBL" id="LSTV01000004">
    <property type="protein sequence ID" value="OAH49441.1"/>
    <property type="molecule type" value="Genomic_DNA"/>
</dbReference>
<comment type="caution">
    <text evidence="1">The sequence shown here is derived from an EMBL/GenBank/DDBJ whole genome shotgun (WGS) entry which is preliminary data.</text>
</comment>
<accession>A0A177KA29</accession>
<protein>
    <recommendedName>
        <fullName evidence="3">SMI1/KNR4 family protein</fullName>
    </recommendedName>
</protein>
<dbReference type="OrthoDB" id="218750at2"/>
<evidence type="ECO:0008006" key="3">
    <source>
        <dbReference type="Google" id="ProtNLM"/>
    </source>
</evidence>
<evidence type="ECO:0000313" key="2">
    <source>
        <dbReference type="Proteomes" id="UP000076998"/>
    </source>
</evidence>
<reference evidence="1 2" key="1">
    <citation type="submission" date="2016-02" db="EMBL/GenBank/DDBJ databases">
        <authorList>
            <person name="Wen L."/>
            <person name="He K."/>
            <person name="Yang H."/>
        </authorList>
    </citation>
    <scope>NUCLEOTIDE SEQUENCE [LARGE SCALE GENOMIC DNA]</scope>
    <source>
        <strain evidence="1 2">CD11_3</strain>
    </source>
</reference>
<name>A0A177KA29_9MICO</name>
<dbReference type="RefSeq" id="WP_064003394.1">
    <property type="nucleotide sequence ID" value="NZ_LSTV01000004.1"/>
</dbReference>
<evidence type="ECO:0000313" key="1">
    <source>
        <dbReference type="EMBL" id="OAH49441.1"/>
    </source>
</evidence>
<organism evidence="1 2">
    <name type="scientific">Microbacterium oleivorans</name>
    <dbReference type="NCBI Taxonomy" id="273677"/>
    <lineage>
        <taxon>Bacteria</taxon>
        <taxon>Bacillati</taxon>
        <taxon>Actinomycetota</taxon>
        <taxon>Actinomycetes</taxon>
        <taxon>Micrococcales</taxon>
        <taxon>Microbacteriaceae</taxon>
        <taxon>Microbacterium</taxon>
    </lineage>
</organism>